<dbReference type="Gene3D" id="3.30.420.40">
    <property type="match status" value="1"/>
</dbReference>
<dbReference type="AlphaFoldDB" id="A0A1T4T4J3"/>
<proteinExistence type="inferred from homology"/>
<evidence type="ECO:0000256" key="1">
    <source>
        <dbReference type="ARBA" id="ARBA00022679"/>
    </source>
</evidence>
<dbReference type="InterPro" id="IPR043129">
    <property type="entry name" value="ATPase_NBD"/>
</dbReference>
<dbReference type="InterPro" id="IPR003836">
    <property type="entry name" value="Glucokinase"/>
</dbReference>
<keyword evidence="1" id="KW-0808">Transferase</keyword>
<name>A0A1T4T4J3_9ACTN</name>
<evidence type="ECO:0000313" key="5">
    <source>
        <dbReference type="Proteomes" id="UP000190637"/>
    </source>
</evidence>
<keyword evidence="5" id="KW-1185">Reference proteome</keyword>
<dbReference type="STRING" id="1122192.SAMN02745673_04439"/>
<reference evidence="4 5" key="1">
    <citation type="submission" date="2017-02" db="EMBL/GenBank/DDBJ databases">
        <authorList>
            <person name="Peterson S.W."/>
        </authorList>
    </citation>
    <scope>NUCLEOTIDE SEQUENCE [LARGE SCALE GENOMIC DNA]</scope>
    <source>
        <strain evidence="4 5">DSM 45154</strain>
    </source>
</reference>
<sequence length="452" mass="48380">MRRGPALHPAPAGPSPGERLRSLGLAASADLHHGPGLYTSLRGHVTALGPLSDGPCCLGIDAGATMTRVQLGTCAPDGPRPLLKIRYLTADRPEGFLEQVAEITTVVRALDLAEPRAIRIGIAGPVYDSGPLPSAQITNRPGWSLTDFAARLRELTGCHDTAVANDMTVGMRWLPGGPWERLLRPLLRPRPAASSPSSTGRLVKCQVGTGLNIAMRAAEGGVEAFEYGHHPFPATGEADRNLVRALAAIHGREIVTFEDVLGGRGFGPLVLAHAASATPESRFLLPADLRDLLDSVPRAPTAVPPVPGITRTVLALDTRIRELSSRFSPDPTRTSLLDAYAGFGLWALGDFLRGGFWPGFRPILSAYGRHLALFVLSAAQITACDDLYVGGRLVMDPTVRQGFLTAYPRLAGQFPHGRRLVDRVAVHAFDEPDYEHFLFLTAAESVPAQERG</sequence>
<dbReference type="Proteomes" id="UP000190637">
    <property type="component" value="Unassembled WGS sequence"/>
</dbReference>
<gene>
    <name evidence="4" type="ORF">SAMN02745673_04439</name>
</gene>
<accession>A0A1T4T4J3</accession>
<dbReference type="Pfam" id="PF02685">
    <property type="entry name" value="Glucokinase"/>
    <property type="match status" value="1"/>
</dbReference>
<evidence type="ECO:0000256" key="2">
    <source>
        <dbReference type="ARBA" id="ARBA00022777"/>
    </source>
</evidence>
<organism evidence="4 5">
    <name type="scientific">Marinactinospora thermotolerans DSM 45154</name>
    <dbReference type="NCBI Taxonomy" id="1122192"/>
    <lineage>
        <taxon>Bacteria</taxon>
        <taxon>Bacillati</taxon>
        <taxon>Actinomycetota</taxon>
        <taxon>Actinomycetes</taxon>
        <taxon>Streptosporangiales</taxon>
        <taxon>Nocardiopsidaceae</taxon>
        <taxon>Marinactinospora</taxon>
    </lineage>
</organism>
<evidence type="ECO:0000256" key="3">
    <source>
        <dbReference type="RuleBase" id="RU004046"/>
    </source>
</evidence>
<dbReference type="GO" id="GO:0005536">
    <property type="term" value="F:D-glucose binding"/>
    <property type="evidence" value="ECO:0007669"/>
    <property type="project" value="InterPro"/>
</dbReference>
<dbReference type="RefSeq" id="WP_078763674.1">
    <property type="nucleotide sequence ID" value="NZ_FUWS01000014.1"/>
</dbReference>
<dbReference type="SUPFAM" id="SSF53067">
    <property type="entry name" value="Actin-like ATPase domain"/>
    <property type="match status" value="1"/>
</dbReference>
<dbReference type="GO" id="GO:0005524">
    <property type="term" value="F:ATP binding"/>
    <property type="evidence" value="ECO:0007669"/>
    <property type="project" value="InterPro"/>
</dbReference>
<evidence type="ECO:0000313" key="4">
    <source>
        <dbReference type="EMBL" id="SKA35229.1"/>
    </source>
</evidence>
<keyword evidence="2 4" id="KW-0418">Kinase</keyword>
<dbReference type="EMBL" id="FUWS01000014">
    <property type="protein sequence ID" value="SKA35229.1"/>
    <property type="molecule type" value="Genomic_DNA"/>
</dbReference>
<dbReference type="OrthoDB" id="9800595at2"/>
<protein>
    <submittedName>
        <fullName evidence="4">Transcriptional regulator/sugar kinase</fullName>
    </submittedName>
</protein>
<dbReference type="GO" id="GO:0006096">
    <property type="term" value="P:glycolytic process"/>
    <property type="evidence" value="ECO:0007669"/>
    <property type="project" value="InterPro"/>
</dbReference>
<comment type="similarity">
    <text evidence="3">Belongs to the bacterial glucokinase family.</text>
</comment>
<dbReference type="GO" id="GO:0004340">
    <property type="term" value="F:glucokinase activity"/>
    <property type="evidence" value="ECO:0007669"/>
    <property type="project" value="InterPro"/>
</dbReference>